<dbReference type="EC" id="2.8.1.9" evidence="4"/>
<keyword evidence="2 4" id="KW-0663">Pyridoxal phosphate</keyword>
<dbReference type="GO" id="GO:0008265">
    <property type="term" value="F:molybdenum cofactor sulfurtransferase activity"/>
    <property type="evidence" value="ECO:0007669"/>
    <property type="project" value="UniProtKB-UniRule"/>
</dbReference>
<dbReference type="GO" id="GO:0016829">
    <property type="term" value="F:lyase activity"/>
    <property type="evidence" value="ECO:0007669"/>
    <property type="project" value="UniProtKB-UniRule"/>
</dbReference>
<evidence type="ECO:0000313" key="6">
    <source>
        <dbReference type="EMBL" id="VVD03004.1"/>
    </source>
</evidence>
<keyword evidence="1 4" id="KW-0808">Transferase</keyword>
<proteinExistence type="inferred from homology"/>
<dbReference type="EMBL" id="FZQP02006554">
    <property type="protein sequence ID" value="VVD03004.1"/>
    <property type="molecule type" value="Genomic_DNA"/>
</dbReference>
<comment type="function">
    <text evidence="4">Sulfurates the molybdenum cofactor. Sulfation of molybdenum is essential for xanthine dehydrogenase (XDH) and aldehyde oxidase (ADO) enzymes in which molybdenum cofactor is liganded by 1 oxygen and 1 sulfur atom in active form.</text>
</comment>
<dbReference type="InterPro" id="IPR028886">
    <property type="entry name" value="MoCo_sulfurase"/>
</dbReference>
<evidence type="ECO:0000313" key="7">
    <source>
        <dbReference type="Proteomes" id="UP000324832"/>
    </source>
</evidence>
<dbReference type="AlphaFoldDB" id="A0A5E4R0K2"/>
<dbReference type="InterPro" id="IPR000192">
    <property type="entry name" value="Aminotrans_V_dom"/>
</dbReference>
<dbReference type="GO" id="GO:0030151">
    <property type="term" value="F:molybdenum ion binding"/>
    <property type="evidence" value="ECO:0007669"/>
    <property type="project" value="UniProtKB-UniRule"/>
</dbReference>
<dbReference type="InterPro" id="IPR005302">
    <property type="entry name" value="MoCF_Sase_C"/>
</dbReference>
<dbReference type="SUPFAM" id="SSF53383">
    <property type="entry name" value="PLP-dependent transferases"/>
    <property type="match status" value="1"/>
</dbReference>
<keyword evidence="7" id="KW-1185">Reference proteome</keyword>
<dbReference type="Proteomes" id="UP000324832">
    <property type="component" value="Unassembled WGS sequence"/>
</dbReference>
<feature type="active site" evidence="4">
    <location>
        <position position="385"/>
    </location>
</feature>
<dbReference type="GO" id="GO:0030170">
    <property type="term" value="F:pyridoxal phosphate binding"/>
    <property type="evidence" value="ECO:0007669"/>
    <property type="project" value="UniProtKB-UniRule"/>
</dbReference>
<comment type="similarity">
    <text evidence="4">Belongs to the class-V pyridoxal-phosphate-dependent aminotransferase family. MOCOS subfamily.</text>
</comment>
<reference evidence="6 7" key="1">
    <citation type="submission" date="2017-07" db="EMBL/GenBank/DDBJ databases">
        <authorList>
            <person name="Talla V."/>
            <person name="Backstrom N."/>
        </authorList>
    </citation>
    <scope>NUCLEOTIDE SEQUENCE [LARGE SCALE GENOMIC DNA]</scope>
</reference>
<feature type="modified residue" description="N6-(pyridoxal phosphate)lysine" evidence="4">
    <location>
        <position position="257"/>
    </location>
</feature>
<dbReference type="Pfam" id="PF03476">
    <property type="entry name" value="MOSC_N"/>
    <property type="match status" value="1"/>
</dbReference>
<dbReference type="GO" id="GO:0006777">
    <property type="term" value="P:Mo-molybdopterin cofactor biosynthetic process"/>
    <property type="evidence" value="ECO:0007669"/>
    <property type="project" value="UniProtKB-UniRule"/>
</dbReference>
<dbReference type="Pfam" id="PF03473">
    <property type="entry name" value="MOSC"/>
    <property type="match status" value="1"/>
</dbReference>
<dbReference type="InterPro" id="IPR015422">
    <property type="entry name" value="PyrdxlP-dep_Trfase_small"/>
</dbReference>
<dbReference type="PROSITE" id="PS51340">
    <property type="entry name" value="MOSC"/>
    <property type="match status" value="1"/>
</dbReference>
<dbReference type="SUPFAM" id="SSF141673">
    <property type="entry name" value="MOSC N-terminal domain-like"/>
    <property type="match status" value="1"/>
</dbReference>
<evidence type="ECO:0000256" key="1">
    <source>
        <dbReference type="ARBA" id="ARBA00022679"/>
    </source>
</evidence>
<evidence type="ECO:0000256" key="2">
    <source>
        <dbReference type="ARBA" id="ARBA00022898"/>
    </source>
</evidence>
<dbReference type="Gene3D" id="3.90.1150.10">
    <property type="entry name" value="Aspartate Aminotransferase, domain 1"/>
    <property type="match status" value="1"/>
</dbReference>
<feature type="domain" description="MOSC" evidence="5">
    <location>
        <begin position="629"/>
        <end position="781"/>
    </location>
</feature>
<keyword evidence="3 4" id="KW-0501">Molybdenum cofactor biosynthesis</keyword>
<accession>A0A5E4R0K2</accession>
<gene>
    <name evidence="4" type="primary">mal</name>
    <name evidence="6" type="ORF">LSINAPIS_LOCUS13099</name>
</gene>
<organism evidence="6 7">
    <name type="scientific">Leptidea sinapis</name>
    <dbReference type="NCBI Taxonomy" id="189913"/>
    <lineage>
        <taxon>Eukaryota</taxon>
        <taxon>Metazoa</taxon>
        <taxon>Ecdysozoa</taxon>
        <taxon>Arthropoda</taxon>
        <taxon>Hexapoda</taxon>
        <taxon>Insecta</taxon>
        <taxon>Pterygota</taxon>
        <taxon>Neoptera</taxon>
        <taxon>Endopterygota</taxon>
        <taxon>Lepidoptera</taxon>
        <taxon>Glossata</taxon>
        <taxon>Ditrysia</taxon>
        <taxon>Papilionoidea</taxon>
        <taxon>Pieridae</taxon>
        <taxon>Dismorphiinae</taxon>
        <taxon>Leptidea</taxon>
    </lineage>
</organism>
<dbReference type="PANTHER" id="PTHR14237">
    <property type="entry name" value="MOLYBDOPTERIN COFACTOR SULFURASE MOSC"/>
    <property type="match status" value="1"/>
</dbReference>
<dbReference type="PANTHER" id="PTHR14237:SF80">
    <property type="entry name" value="MOLYBDENUM COFACTOR SULFURASE"/>
    <property type="match status" value="1"/>
</dbReference>
<evidence type="ECO:0000256" key="4">
    <source>
        <dbReference type="HAMAP-Rule" id="MF_03050"/>
    </source>
</evidence>
<dbReference type="InterPro" id="IPR005303">
    <property type="entry name" value="MOCOS_middle"/>
</dbReference>
<comment type="catalytic activity">
    <reaction evidence="4">
        <text>Mo-molybdopterin + L-cysteine + AH2 = thio-Mo-molybdopterin + L-alanine + A + H2O</text>
        <dbReference type="Rhea" id="RHEA:42636"/>
        <dbReference type="ChEBI" id="CHEBI:13193"/>
        <dbReference type="ChEBI" id="CHEBI:15377"/>
        <dbReference type="ChEBI" id="CHEBI:17499"/>
        <dbReference type="ChEBI" id="CHEBI:35235"/>
        <dbReference type="ChEBI" id="CHEBI:57972"/>
        <dbReference type="ChEBI" id="CHEBI:71302"/>
        <dbReference type="ChEBI" id="CHEBI:82685"/>
        <dbReference type="EC" id="2.8.1.9"/>
    </reaction>
</comment>
<dbReference type="Gene3D" id="3.40.640.10">
    <property type="entry name" value="Type I PLP-dependent aspartate aminotransferase-like (Major domain)"/>
    <property type="match status" value="1"/>
</dbReference>
<sequence length="789" mass="89679">MYRHDQNHINNMTKLSTILDNDCMLNLVSEFSRLEEKCYLDSAGAALYPKSLINKISGDLISNVYMNPHSDQYTKDCIDQIRCLVLNHFNTDPSKYTVIFTSGTTQSLKLVTESFQFVSTADENNQGSFLYLRDNHTSVIGLREIAKERNVDIIYISHDDFLKTVQTPQNQKEHEFDTSRGNSLLVYPAQSNFNGYKYPLDCIQNIKCGCLNTYLKKQLCAVHTNWFVLIDAASYVPTSNLDLSECEPDFVCLSFYKMFGYPTGLGALIVRNKNGTVPFLSIVALKHCFDVLKDLIPRAIEYDVMKTIANHTFYLAQDLYNQLCLLKHENGVKAAVLYMDSNFNDIKKQGSIVTFNLLRKDRSYIGYAEHMADLFNIAIRTGCLCNSGACQRLLNIDNKEMKAMYSAGHKCGDNIDLINGKPTGAIRVSFGYYNTFSDVDKLIAMICKCFVKIEIPKHIRIMNMNTNVTKSNNEVFENIYLRSIILDEEDNNLHNEIPRSNSAMYLSEIAIFPIKSCGAFKVTAWKIGPKGFEYDREWMIIKDNGVCLTQKNYPQMCIIRPEINLKTKTLVLNCEGMYPLSVPLAPGVMNAYHESTFCRSKVCTDVIKGYDCGEEAADWVSNALGISYLRLIRQSFEDSRLSKAGDIQLSLSNQAQFLLVNKATVQWLKNKILDPLFDDDIDSLIDRFRGNLIIDTPQELIEKEWKKVFIGDHEFRVDGQCTRCQMVCIDQKTGEKTVEPLRTISEQFAGKLRFGIYLSYVGTVSGSNSRSIQVFSPVEPVHNQEESPK</sequence>
<dbReference type="HAMAP" id="MF_03050">
    <property type="entry name" value="MOCOS"/>
    <property type="match status" value="1"/>
</dbReference>
<protein>
    <recommendedName>
        <fullName evidence="4">Molybdenum cofactor sulfurase</fullName>
        <shortName evidence="4">MCS</shortName>
        <shortName evidence="4">MOS</shortName>
        <shortName evidence="4">MoCo sulfurase</shortName>
        <ecNumber evidence="4">2.8.1.9</ecNumber>
    </recommendedName>
    <alternativeName>
        <fullName evidence="4">Molybdenum cofactor sulfurtransferase</fullName>
    </alternativeName>
    <alternativeName>
        <fullName evidence="4">Protein maroon-like</fullName>
        <shortName evidence="4">Ma-l</shortName>
    </alternativeName>
</protein>
<comment type="cofactor">
    <cofactor evidence="4">
        <name>pyridoxal 5'-phosphate</name>
        <dbReference type="ChEBI" id="CHEBI:597326"/>
    </cofactor>
</comment>
<dbReference type="InterPro" id="IPR015421">
    <property type="entry name" value="PyrdxlP-dep_Trfase_major"/>
</dbReference>
<evidence type="ECO:0000256" key="3">
    <source>
        <dbReference type="ARBA" id="ARBA00023150"/>
    </source>
</evidence>
<dbReference type="Pfam" id="PF00266">
    <property type="entry name" value="Aminotran_5"/>
    <property type="match status" value="1"/>
</dbReference>
<name>A0A5E4R0K2_9NEOP</name>
<dbReference type="InterPro" id="IPR015424">
    <property type="entry name" value="PyrdxlP-dep_Trfase"/>
</dbReference>
<evidence type="ECO:0000259" key="5">
    <source>
        <dbReference type="PROSITE" id="PS51340"/>
    </source>
</evidence>